<feature type="region of interest" description="Disordered" evidence="5">
    <location>
        <begin position="1"/>
        <end position="43"/>
    </location>
</feature>
<accession>A7IK73</accession>
<evidence type="ECO:0000256" key="1">
    <source>
        <dbReference type="ARBA" id="ARBA00001974"/>
    </source>
</evidence>
<proteinExistence type="inferred from homology"/>
<evidence type="ECO:0000259" key="7">
    <source>
        <dbReference type="Pfam" id="PF02771"/>
    </source>
</evidence>
<dbReference type="InterPro" id="IPR009100">
    <property type="entry name" value="AcylCoA_DH/oxidase_NM_dom_sf"/>
</dbReference>
<evidence type="ECO:0000259" key="6">
    <source>
        <dbReference type="Pfam" id="PF00441"/>
    </source>
</evidence>
<evidence type="ECO:0000313" key="8">
    <source>
        <dbReference type="EMBL" id="ABS68416.1"/>
    </source>
</evidence>
<dbReference type="eggNOG" id="COG1960">
    <property type="taxonomic scope" value="Bacteria"/>
</dbReference>
<feature type="compositionally biased region" description="Polar residues" evidence="5">
    <location>
        <begin position="1"/>
        <end position="10"/>
    </location>
</feature>
<dbReference type="Pfam" id="PF02771">
    <property type="entry name" value="Acyl-CoA_dh_N"/>
    <property type="match status" value="1"/>
</dbReference>
<dbReference type="InterPro" id="IPR013786">
    <property type="entry name" value="AcylCoA_DH/ox_N"/>
</dbReference>
<dbReference type="GO" id="GO:0005886">
    <property type="term" value="C:plasma membrane"/>
    <property type="evidence" value="ECO:0007669"/>
    <property type="project" value="TreeGrafter"/>
</dbReference>
<dbReference type="Gene3D" id="2.40.110.10">
    <property type="entry name" value="Butyryl-CoA Dehydrogenase, subunit A, domain 2"/>
    <property type="match status" value="1"/>
</dbReference>
<dbReference type="STRING" id="78245.Xaut_3186"/>
<reference evidence="8 9" key="1">
    <citation type="submission" date="2007-07" db="EMBL/GenBank/DDBJ databases">
        <title>Complete sequence of chromosome of Xanthobacter autotrophicus Py2.</title>
        <authorList>
            <consortium name="US DOE Joint Genome Institute"/>
            <person name="Copeland A."/>
            <person name="Lucas S."/>
            <person name="Lapidus A."/>
            <person name="Barry K."/>
            <person name="Glavina del Rio T."/>
            <person name="Hammon N."/>
            <person name="Israni S."/>
            <person name="Dalin E."/>
            <person name="Tice H."/>
            <person name="Pitluck S."/>
            <person name="Sims D."/>
            <person name="Brettin T."/>
            <person name="Bruce D."/>
            <person name="Detter J.C."/>
            <person name="Han C."/>
            <person name="Tapia R."/>
            <person name="Brainard J."/>
            <person name="Schmutz J."/>
            <person name="Larimer F."/>
            <person name="Land M."/>
            <person name="Hauser L."/>
            <person name="Kyrpides N."/>
            <person name="Kim E."/>
            <person name="Ensigns S.A."/>
            <person name="Richardson P."/>
        </authorList>
    </citation>
    <scope>NUCLEOTIDE SEQUENCE [LARGE SCALE GENOMIC DNA]</scope>
    <source>
        <strain evidence="9">ATCC BAA-1158 / Py2</strain>
    </source>
</reference>
<dbReference type="Pfam" id="PF00441">
    <property type="entry name" value="Acyl-CoA_dh_1"/>
    <property type="match status" value="1"/>
</dbReference>
<dbReference type="InterPro" id="IPR036250">
    <property type="entry name" value="AcylCo_DH-like_C"/>
</dbReference>
<evidence type="ECO:0000256" key="5">
    <source>
        <dbReference type="SAM" id="MobiDB-lite"/>
    </source>
</evidence>
<dbReference type="PANTHER" id="PTHR43884">
    <property type="entry name" value="ACYL-COA DEHYDROGENASE"/>
    <property type="match status" value="1"/>
</dbReference>
<feature type="domain" description="Acyl-CoA dehydrogenase/oxidase N-terminal" evidence="7">
    <location>
        <begin position="79"/>
        <end position="175"/>
    </location>
</feature>
<dbReference type="HOGENOM" id="CLU_018204_3_2_5"/>
<dbReference type="KEGG" id="xau:Xaut_3186"/>
<dbReference type="AlphaFoldDB" id="A7IK73"/>
<dbReference type="Gene3D" id="1.10.540.10">
    <property type="entry name" value="Acyl-CoA dehydrogenase/oxidase, N-terminal domain"/>
    <property type="match status" value="1"/>
</dbReference>
<dbReference type="SUPFAM" id="SSF47203">
    <property type="entry name" value="Acyl-CoA dehydrogenase C-terminal domain-like"/>
    <property type="match status" value="1"/>
</dbReference>
<dbReference type="Gene3D" id="1.20.140.10">
    <property type="entry name" value="Butyryl-CoA Dehydrogenase, subunit A, domain 3"/>
    <property type="match status" value="1"/>
</dbReference>
<gene>
    <name evidence="8" type="ordered locus">Xaut_3186</name>
</gene>
<comment type="similarity">
    <text evidence="2">Belongs to the acyl-CoA dehydrogenase family.</text>
</comment>
<dbReference type="SUPFAM" id="SSF56645">
    <property type="entry name" value="Acyl-CoA dehydrogenase NM domain-like"/>
    <property type="match status" value="1"/>
</dbReference>
<name>A7IK73_XANP2</name>
<feature type="domain" description="Acyl-CoA dehydrogenase/oxidase C-terminal" evidence="6">
    <location>
        <begin position="346"/>
        <end position="472"/>
    </location>
</feature>
<keyword evidence="9" id="KW-1185">Reference proteome</keyword>
<dbReference type="InterPro" id="IPR037069">
    <property type="entry name" value="AcylCoA_DH/ox_N_sf"/>
</dbReference>
<evidence type="ECO:0000256" key="3">
    <source>
        <dbReference type="ARBA" id="ARBA00022630"/>
    </source>
</evidence>
<sequence length="520" mass="57302">MTPNEWACTSRNHRHSVSTASKKFTEGNRLPPSRRSQLRDGPVGAPAQAELEIMSDVKMWGKEEFWGLGFEWDPQWLLTPAQKELQKKLIALCETTLRANAVESDANYVYPRKNFEALASLGLLALNVPKELGGLGENHLCAAMVVETIARYGCPSTAMCYTMHLGATAAALLRHHDNPILTDILKRLDKDVLIGTLSYSDPETGSHFWYPISSKAEAYGDGWKVTKKASWTTSGGFADWYIVQTTSPGFAGDYSDLSCFLVTKDEVKANPSEWDGLGLRGNQSGPIVVENAILPKDALVGPIGDGAKSNDEVVDPFFLTCSSACWNGISLAVIDIAKRHTTRKTHNDVGMRVADYPTIQDYVGEAIMDTNACRALDFQMAQALDSVTNNCDWSIHADVDALPRSALLHWLWQVKFEAAKNVAHVVDKMLHATGGTGFRPALQIERYLRDGKAGWVMGPTNEVLRQFVGKASLLGFGSLDYWNKSINERVLNNEIKKMDDAEKRALAEKLLAEIQPAKVA</sequence>
<dbReference type="Proteomes" id="UP000002417">
    <property type="component" value="Chromosome"/>
</dbReference>
<dbReference type="CDD" id="cd00567">
    <property type="entry name" value="ACAD"/>
    <property type="match status" value="1"/>
</dbReference>
<comment type="cofactor">
    <cofactor evidence="1">
        <name>FAD</name>
        <dbReference type="ChEBI" id="CHEBI:57692"/>
    </cofactor>
</comment>
<evidence type="ECO:0000256" key="4">
    <source>
        <dbReference type="ARBA" id="ARBA00022827"/>
    </source>
</evidence>
<organism evidence="8 9">
    <name type="scientific">Xanthobacter autotrophicus (strain ATCC BAA-1158 / Py2)</name>
    <dbReference type="NCBI Taxonomy" id="78245"/>
    <lineage>
        <taxon>Bacteria</taxon>
        <taxon>Pseudomonadati</taxon>
        <taxon>Pseudomonadota</taxon>
        <taxon>Alphaproteobacteria</taxon>
        <taxon>Hyphomicrobiales</taxon>
        <taxon>Xanthobacteraceae</taxon>
        <taxon>Xanthobacter</taxon>
    </lineage>
</organism>
<keyword evidence="3" id="KW-0285">Flavoprotein</keyword>
<dbReference type="PANTHER" id="PTHR43884:SF19">
    <property type="entry name" value="ACYL-COA DEHYDROGENASE FADE4-RELATED"/>
    <property type="match status" value="1"/>
</dbReference>
<evidence type="ECO:0000256" key="2">
    <source>
        <dbReference type="ARBA" id="ARBA00009347"/>
    </source>
</evidence>
<dbReference type="GO" id="GO:0003995">
    <property type="term" value="F:acyl-CoA dehydrogenase activity"/>
    <property type="evidence" value="ECO:0007669"/>
    <property type="project" value="TreeGrafter"/>
</dbReference>
<dbReference type="PhylomeDB" id="A7IK73"/>
<evidence type="ECO:0000313" key="9">
    <source>
        <dbReference type="Proteomes" id="UP000002417"/>
    </source>
</evidence>
<dbReference type="InterPro" id="IPR009075">
    <property type="entry name" value="AcylCo_DH/oxidase_C"/>
</dbReference>
<protein>
    <submittedName>
        <fullName evidence="8">Acyl-CoA dehydrogenase domain protein</fullName>
    </submittedName>
</protein>
<keyword evidence="4" id="KW-0274">FAD</keyword>
<dbReference type="EMBL" id="CP000781">
    <property type="protein sequence ID" value="ABS68416.1"/>
    <property type="molecule type" value="Genomic_DNA"/>
</dbReference>
<dbReference type="InterPro" id="IPR046373">
    <property type="entry name" value="Acyl-CoA_Oxase/DH_mid-dom_sf"/>
</dbReference>
<dbReference type="GO" id="GO:0050660">
    <property type="term" value="F:flavin adenine dinucleotide binding"/>
    <property type="evidence" value="ECO:0007669"/>
    <property type="project" value="InterPro"/>
</dbReference>